<dbReference type="AlphaFoldDB" id="A0A7X5VD15"/>
<accession>A0A7X5VD15</accession>
<dbReference type="Gene3D" id="2.120.10.30">
    <property type="entry name" value="TolB, C-terminal domain"/>
    <property type="match status" value="1"/>
</dbReference>
<evidence type="ECO:0000259" key="2">
    <source>
        <dbReference type="PROSITE" id="PS51662"/>
    </source>
</evidence>
<dbReference type="EC" id="3.1.3.8" evidence="3"/>
<organism evidence="3 4">
    <name type="scientific">Kribbella shirazensis</name>
    <dbReference type="NCBI Taxonomy" id="1105143"/>
    <lineage>
        <taxon>Bacteria</taxon>
        <taxon>Bacillati</taxon>
        <taxon>Actinomycetota</taxon>
        <taxon>Actinomycetes</taxon>
        <taxon>Propionibacteriales</taxon>
        <taxon>Kribbellaceae</taxon>
        <taxon>Kribbella</taxon>
    </lineage>
</organism>
<evidence type="ECO:0000313" key="3">
    <source>
        <dbReference type="EMBL" id="NIK58546.1"/>
    </source>
</evidence>
<reference evidence="3 4" key="1">
    <citation type="submission" date="2020-03" db="EMBL/GenBank/DDBJ databases">
        <title>Sequencing the genomes of 1000 actinobacteria strains.</title>
        <authorList>
            <person name="Klenk H.-P."/>
        </authorList>
    </citation>
    <scope>NUCLEOTIDE SEQUENCE [LARGE SCALE GENOMIC DNA]</scope>
    <source>
        <strain evidence="3 4">DSM 45490</strain>
    </source>
</reference>
<dbReference type="InterPro" id="IPR003431">
    <property type="entry name" value="B-propeller_Phytase"/>
</dbReference>
<proteinExistence type="predicted"/>
<dbReference type="SUPFAM" id="SSF50956">
    <property type="entry name" value="Thermostable phytase (3-phytase)"/>
    <property type="match status" value="1"/>
</dbReference>
<dbReference type="GO" id="GO:0016158">
    <property type="term" value="F:inositol hexakisphosphate 3-phosphatase activity"/>
    <property type="evidence" value="ECO:0007669"/>
    <property type="project" value="UniProtKB-EC"/>
</dbReference>
<dbReference type="Proteomes" id="UP000555407">
    <property type="component" value="Unassembled WGS sequence"/>
</dbReference>
<sequence length="441" mass="46531">MFPVRTARRSSLPVALALGLVLPAVLLPVAPAAGSTAGSIDEVEAVVETPAQFDDDAGGNADADDPAIWRNNSHPSRSLVITTAKEGGLKVYNLSGAQVQALPVPPAPAPGLETGRFNNVDLLYGVRFPDGNADVAVVSDRGRDRVRLYRINPGNATAPLTDVTATTVPRVFSATEEEVEDQNTVYGLASYTDRSTGRHFAIVSRRNNTTLKLLELKVAGSTMEYTPVRSYNLPASFTLPNGTQWAPCDEPGSTPQVEGMVVDVHTGKLYAGQEDVGIWKISATLTGSATLVDKVREFGIPGTYDPETDECTAGADPGYGGRHVAADVEGLTIFDDGDGEGYLLASSQGNNTFVAYDREGSNPYLTNFRVAPGSTVDGSEECDGAMVSSASFGSAYPDGLLVVQDGFNAPDVIGDDGEPRANTNFKFVSWDDVADETGLDD</sequence>
<dbReference type="InterPro" id="IPR011042">
    <property type="entry name" value="6-blade_b-propeller_TolB-like"/>
</dbReference>
<dbReference type="PROSITE" id="PS51662">
    <property type="entry name" value="BP_PHYTASE"/>
    <property type="match status" value="1"/>
</dbReference>
<dbReference type="RefSeq" id="WP_167209422.1">
    <property type="nucleotide sequence ID" value="NZ_JAASRO010000001.1"/>
</dbReference>
<feature type="domain" description="BPP" evidence="2">
    <location>
        <begin position="33"/>
        <end position="437"/>
    </location>
</feature>
<keyword evidence="3" id="KW-0378">Hydrolase</keyword>
<feature type="signal peptide" evidence="1">
    <location>
        <begin position="1"/>
        <end position="32"/>
    </location>
</feature>
<keyword evidence="1" id="KW-0732">Signal</keyword>
<keyword evidence="4" id="KW-1185">Reference proteome</keyword>
<gene>
    <name evidence="3" type="ORF">BJY22_004263</name>
</gene>
<name>A0A7X5VD15_9ACTN</name>
<dbReference type="Pfam" id="PF02333">
    <property type="entry name" value="Phytase"/>
    <property type="match status" value="2"/>
</dbReference>
<feature type="chain" id="PRO_5030678440" evidence="1">
    <location>
        <begin position="33"/>
        <end position="441"/>
    </location>
</feature>
<evidence type="ECO:0000313" key="4">
    <source>
        <dbReference type="Proteomes" id="UP000555407"/>
    </source>
</evidence>
<evidence type="ECO:0000256" key="1">
    <source>
        <dbReference type="SAM" id="SignalP"/>
    </source>
</evidence>
<protein>
    <submittedName>
        <fullName evidence="3">3-phytase</fullName>
        <ecNumber evidence="3">3.1.3.8</ecNumber>
    </submittedName>
</protein>
<comment type="caution">
    <text evidence="3">The sequence shown here is derived from an EMBL/GenBank/DDBJ whole genome shotgun (WGS) entry which is preliminary data.</text>
</comment>
<dbReference type="EMBL" id="JAASRO010000001">
    <property type="protein sequence ID" value="NIK58546.1"/>
    <property type="molecule type" value="Genomic_DNA"/>
</dbReference>